<sequence length="125" mass="13721">MKFTSVIAPGLLLSVIAASPIFAPAATESSIDSNGTTFQSDNSTDVSLQGEKFCFKKKQKDICHGGTFKKCVKYYRGMPPDGERIGPNTCGFWCTTMKKTEDCGFNKLKYNYHPDFACADADFSC</sequence>
<dbReference type="HOGENOM" id="CLU_127832_0_0_1"/>
<protein>
    <submittedName>
        <fullName evidence="2">Secreted protein</fullName>
    </submittedName>
</protein>
<gene>
    <name evidence="2" type="ORF">BN7_6635</name>
</gene>
<evidence type="ECO:0000313" key="3">
    <source>
        <dbReference type="Proteomes" id="UP000009328"/>
    </source>
</evidence>
<dbReference type="AlphaFoldDB" id="K0KUW5"/>
<evidence type="ECO:0000313" key="2">
    <source>
        <dbReference type="EMBL" id="CCH47026.1"/>
    </source>
</evidence>
<dbReference type="Proteomes" id="UP000009328">
    <property type="component" value="Unassembled WGS sequence"/>
</dbReference>
<accession>K0KUW5</accession>
<reference evidence="2 3" key="1">
    <citation type="journal article" date="2012" name="Eukaryot. Cell">
        <title>Draft genome sequence of Wickerhamomyces ciferrii NRRL Y-1031 F-60-10.</title>
        <authorList>
            <person name="Schneider J."/>
            <person name="Andrea H."/>
            <person name="Blom J."/>
            <person name="Jaenicke S."/>
            <person name="Ruckert C."/>
            <person name="Schorsch C."/>
            <person name="Szczepanowski R."/>
            <person name="Farwick M."/>
            <person name="Goesmann A."/>
            <person name="Puhler A."/>
            <person name="Schaffer S."/>
            <person name="Tauch A."/>
            <person name="Kohler T."/>
            <person name="Brinkrolf K."/>
        </authorList>
    </citation>
    <scope>NUCLEOTIDE SEQUENCE [LARGE SCALE GENOMIC DNA]</scope>
    <source>
        <strain evidence="3">ATCC 14091 / BCRC 22168 / CBS 111 / JCM 3599 / NBRC 0793 / NRRL Y-1031 F-60-10</strain>
    </source>
</reference>
<comment type="caution">
    <text evidence="2">The sequence shown here is derived from an EMBL/GenBank/DDBJ whole genome shotgun (WGS) entry which is preliminary data.</text>
</comment>
<dbReference type="EMBL" id="CAIF01000300">
    <property type="protein sequence ID" value="CCH47026.1"/>
    <property type="molecule type" value="Genomic_DNA"/>
</dbReference>
<organism evidence="2 3">
    <name type="scientific">Wickerhamomyces ciferrii (strain ATCC 14091 / BCRC 22168 / CBS 111 / JCM 3599 / NBRC 0793 / NRRL Y-1031 F-60-10)</name>
    <name type="common">Yeast</name>
    <name type="synonym">Pichia ciferrii</name>
    <dbReference type="NCBI Taxonomy" id="1206466"/>
    <lineage>
        <taxon>Eukaryota</taxon>
        <taxon>Fungi</taxon>
        <taxon>Dikarya</taxon>
        <taxon>Ascomycota</taxon>
        <taxon>Saccharomycotina</taxon>
        <taxon>Saccharomycetes</taxon>
        <taxon>Phaffomycetales</taxon>
        <taxon>Wickerhamomycetaceae</taxon>
        <taxon>Wickerhamomyces</taxon>
    </lineage>
</organism>
<proteinExistence type="predicted"/>
<feature type="signal peptide" evidence="1">
    <location>
        <begin position="1"/>
        <end position="18"/>
    </location>
</feature>
<evidence type="ECO:0000256" key="1">
    <source>
        <dbReference type="SAM" id="SignalP"/>
    </source>
</evidence>
<name>K0KUW5_WICCF</name>
<keyword evidence="3" id="KW-1185">Reference proteome</keyword>
<keyword evidence="1" id="KW-0732">Signal</keyword>
<dbReference type="InParanoid" id="K0KUW5"/>
<feature type="chain" id="PRO_5003834981" evidence="1">
    <location>
        <begin position="19"/>
        <end position="125"/>
    </location>
</feature>